<comment type="caution">
    <text evidence="4">The sequence shown here is derived from an EMBL/GenBank/DDBJ whole genome shotgun (WGS) entry which is preliminary data.</text>
</comment>
<dbReference type="CDD" id="cd08958">
    <property type="entry name" value="FR_SDR_e"/>
    <property type="match status" value="1"/>
</dbReference>
<dbReference type="InterPro" id="IPR001509">
    <property type="entry name" value="Epimerase_deHydtase"/>
</dbReference>
<dbReference type="PANTHER" id="PTHR10366:SF563">
    <property type="entry name" value="CINNAMOYL-COA REDUCTASE 16"/>
    <property type="match status" value="1"/>
</dbReference>
<evidence type="ECO:0000313" key="4">
    <source>
        <dbReference type="EMBL" id="KAH7556971.1"/>
    </source>
</evidence>
<dbReference type="EMBL" id="JAFEMO010000011">
    <property type="protein sequence ID" value="KAH7556971.1"/>
    <property type="molecule type" value="Genomic_DNA"/>
</dbReference>
<gene>
    <name evidence="4" type="ORF">JRO89_XS11G0022100</name>
</gene>
<accession>A0ABQ8HEB6</accession>
<evidence type="ECO:0000256" key="1">
    <source>
        <dbReference type="ARBA" id="ARBA00022857"/>
    </source>
</evidence>
<sequence>MEEDKRTVCVTGGTGFIASWLVMRLLEHGYSVRTTVRSDPEKKRDLSFLTNLPGASEKLQIFNADLNDPDSFEEAIEGCTGVLHVATPMDFDGRESEEVLTQRTINGTLGILKACLKCKTVKRVVYTSSASAVLFNANNNNGVDIMDESFWSDRDHLKFPYVNSYMNCKTLSERAALQFAEETGLDLVTLIPSFVIGPFLCPKLPGSVLNMLAMVFGNKEDYSFLLNAPMVHVDDIARAHIFLLEHPEAKGRSLAEIKGFKLPGLSSKKLMDTGFKFKYGLDEMFDGAIRCCKEKGYL</sequence>
<proteinExistence type="predicted"/>
<dbReference type="InterPro" id="IPR036291">
    <property type="entry name" value="NAD(P)-bd_dom_sf"/>
</dbReference>
<evidence type="ECO:0000256" key="2">
    <source>
        <dbReference type="ARBA" id="ARBA00023002"/>
    </source>
</evidence>
<evidence type="ECO:0000313" key="5">
    <source>
        <dbReference type="Proteomes" id="UP000827721"/>
    </source>
</evidence>
<dbReference type="InterPro" id="IPR050425">
    <property type="entry name" value="NAD(P)_dehydrat-like"/>
</dbReference>
<keyword evidence="5" id="KW-1185">Reference proteome</keyword>
<dbReference type="SUPFAM" id="SSF51735">
    <property type="entry name" value="NAD(P)-binding Rossmann-fold domains"/>
    <property type="match status" value="1"/>
</dbReference>
<evidence type="ECO:0000259" key="3">
    <source>
        <dbReference type="Pfam" id="PF01370"/>
    </source>
</evidence>
<dbReference type="PANTHER" id="PTHR10366">
    <property type="entry name" value="NAD DEPENDENT EPIMERASE/DEHYDRATASE"/>
    <property type="match status" value="1"/>
</dbReference>
<dbReference type="Pfam" id="PF01370">
    <property type="entry name" value="Epimerase"/>
    <property type="match status" value="1"/>
</dbReference>
<name>A0ABQ8HEB6_9ROSI</name>
<reference evidence="4 5" key="1">
    <citation type="submission" date="2021-02" db="EMBL/GenBank/DDBJ databases">
        <title>Plant Genome Project.</title>
        <authorList>
            <person name="Zhang R.-G."/>
        </authorList>
    </citation>
    <scope>NUCLEOTIDE SEQUENCE [LARGE SCALE GENOMIC DNA]</scope>
    <source>
        <tissue evidence="4">Leaves</tissue>
    </source>
</reference>
<keyword evidence="1" id="KW-0521">NADP</keyword>
<feature type="domain" description="NAD-dependent epimerase/dehydratase" evidence="3">
    <location>
        <begin position="8"/>
        <end position="250"/>
    </location>
</feature>
<organism evidence="4 5">
    <name type="scientific">Xanthoceras sorbifolium</name>
    <dbReference type="NCBI Taxonomy" id="99658"/>
    <lineage>
        <taxon>Eukaryota</taxon>
        <taxon>Viridiplantae</taxon>
        <taxon>Streptophyta</taxon>
        <taxon>Embryophyta</taxon>
        <taxon>Tracheophyta</taxon>
        <taxon>Spermatophyta</taxon>
        <taxon>Magnoliopsida</taxon>
        <taxon>eudicotyledons</taxon>
        <taxon>Gunneridae</taxon>
        <taxon>Pentapetalae</taxon>
        <taxon>rosids</taxon>
        <taxon>malvids</taxon>
        <taxon>Sapindales</taxon>
        <taxon>Sapindaceae</taxon>
        <taxon>Xanthoceroideae</taxon>
        <taxon>Xanthoceras</taxon>
    </lineage>
</organism>
<dbReference type="Gene3D" id="3.40.50.720">
    <property type="entry name" value="NAD(P)-binding Rossmann-like Domain"/>
    <property type="match status" value="1"/>
</dbReference>
<protein>
    <recommendedName>
        <fullName evidence="3">NAD-dependent epimerase/dehydratase domain-containing protein</fullName>
    </recommendedName>
</protein>
<keyword evidence="2" id="KW-0560">Oxidoreductase</keyword>
<dbReference type="Proteomes" id="UP000827721">
    <property type="component" value="Unassembled WGS sequence"/>
</dbReference>